<dbReference type="Proteomes" id="UP000092528">
    <property type="component" value="Plasmid pVS127"/>
</dbReference>
<keyword evidence="1" id="KW-0614">Plasmid</keyword>
<evidence type="ECO:0000313" key="1">
    <source>
        <dbReference type="EMBL" id="ANU39347.1"/>
    </source>
</evidence>
<evidence type="ECO:0000313" key="2">
    <source>
        <dbReference type="Proteomes" id="UP000092528"/>
    </source>
</evidence>
<dbReference type="AlphaFoldDB" id="A0A1C7FI20"/>
<keyword evidence="2" id="KW-1185">Reference proteome</keyword>
<geneLocation type="plasmid" evidence="2">
    <name>pvs127</name>
</geneLocation>
<organism evidence="1 2">
    <name type="scientific">Vibrio scophthalmi</name>
    <dbReference type="NCBI Taxonomy" id="45658"/>
    <lineage>
        <taxon>Bacteria</taxon>
        <taxon>Pseudomonadati</taxon>
        <taxon>Pseudomonadota</taxon>
        <taxon>Gammaproteobacteria</taxon>
        <taxon>Vibrionales</taxon>
        <taxon>Vibrionaceae</taxon>
        <taxon>Vibrio</taxon>
    </lineage>
</organism>
<gene>
    <name evidence="1" type="ORF">VSVS05_04311</name>
</gene>
<name>A0A1C7FI20_9VIBR</name>
<dbReference type="EMBL" id="CP016416">
    <property type="protein sequence ID" value="ANU39347.1"/>
    <property type="molecule type" value="Genomic_DNA"/>
</dbReference>
<accession>A0A1C7FI20</accession>
<protein>
    <submittedName>
        <fullName evidence="1">Uncharacterized protein</fullName>
    </submittedName>
</protein>
<dbReference type="PATRIC" id="fig|45658.7.peg.4297"/>
<reference evidence="1 2" key="1">
    <citation type="submission" date="2016-07" db="EMBL/GenBank/DDBJ databases">
        <title>Genome sequencing of Vibrio scophthalmi strain VS-05, an isolated from Paralichthys olivaceus.</title>
        <authorList>
            <person name="Han H.-J."/>
        </authorList>
    </citation>
    <scope>NUCLEOTIDE SEQUENCE [LARGE SCALE GENOMIC DNA]</scope>
    <source>
        <strain evidence="1 2">VS-05</strain>
        <plasmid evidence="2">pvs127</plasmid>
    </source>
</reference>
<sequence>MNVNINRSLIELDNGLYLDAVVTSTTGLVQFFVCLGTRWCDAAFFLRP</sequence>
<proteinExistence type="predicted"/>